<feature type="domain" description="Glycosyl transferase family 1" evidence="2">
    <location>
        <begin position="198"/>
        <end position="328"/>
    </location>
</feature>
<evidence type="ECO:0000256" key="1">
    <source>
        <dbReference type="ARBA" id="ARBA00022679"/>
    </source>
</evidence>
<dbReference type="Proteomes" id="UP000034687">
    <property type="component" value="Unassembled WGS sequence"/>
</dbReference>
<comment type="caution">
    <text evidence="4">The sequence shown here is derived from an EMBL/GenBank/DDBJ whole genome shotgun (WGS) entry which is preliminary data.</text>
</comment>
<dbReference type="Pfam" id="PF13439">
    <property type="entry name" value="Glyco_transf_4"/>
    <property type="match status" value="1"/>
</dbReference>
<accession>A0A0G0QDA9</accession>
<dbReference type="GO" id="GO:0009103">
    <property type="term" value="P:lipopolysaccharide biosynthetic process"/>
    <property type="evidence" value="ECO:0007669"/>
    <property type="project" value="TreeGrafter"/>
</dbReference>
<name>A0A0G0QDA9_9BACT</name>
<evidence type="ECO:0000259" key="3">
    <source>
        <dbReference type="Pfam" id="PF13439"/>
    </source>
</evidence>
<evidence type="ECO:0000259" key="2">
    <source>
        <dbReference type="Pfam" id="PF00534"/>
    </source>
</evidence>
<proteinExistence type="predicted"/>
<dbReference type="CDD" id="cd03809">
    <property type="entry name" value="GT4_MtfB-like"/>
    <property type="match status" value="1"/>
</dbReference>
<evidence type="ECO:0000313" key="4">
    <source>
        <dbReference type="EMBL" id="KKR38359.1"/>
    </source>
</evidence>
<evidence type="ECO:0000313" key="5">
    <source>
        <dbReference type="Proteomes" id="UP000034687"/>
    </source>
</evidence>
<dbReference type="Gene3D" id="3.40.50.2000">
    <property type="entry name" value="Glycogen Phosphorylase B"/>
    <property type="match status" value="2"/>
</dbReference>
<dbReference type="SUPFAM" id="SSF53756">
    <property type="entry name" value="UDP-Glycosyltransferase/glycogen phosphorylase"/>
    <property type="match status" value="1"/>
</dbReference>
<reference evidence="4 5" key="1">
    <citation type="journal article" date="2015" name="Nature">
        <title>rRNA introns, odd ribosomes, and small enigmatic genomes across a large radiation of phyla.</title>
        <authorList>
            <person name="Brown C.T."/>
            <person name="Hug L.A."/>
            <person name="Thomas B.C."/>
            <person name="Sharon I."/>
            <person name="Castelle C.J."/>
            <person name="Singh A."/>
            <person name="Wilkins M.J."/>
            <person name="Williams K.H."/>
            <person name="Banfield J.F."/>
        </authorList>
    </citation>
    <scope>NUCLEOTIDE SEQUENCE [LARGE SCALE GENOMIC DNA]</scope>
</reference>
<dbReference type="Pfam" id="PF00534">
    <property type="entry name" value="Glycos_transf_1"/>
    <property type="match status" value="1"/>
</dbReference>
<feature type="domain" description="Glycosyltransferase subfamily 4-like N-terminal" evidence="3">
    <location>
        <begin position="15"/>
        <end position="171"/>
    </location>
</feature>
<gene>
    <name evidence="4" type="ORF">UT72_C0020G0006</name>
</gene>
<dbReference type="AlphaFoldDB" id="A0A0G0QDA9"/>
<dbReference type="InterPro" id="IPR028098">
    <property type="entry name" value="Glyco_trans_4-like_N"/>
</dbReference>
<protein>
    <submittedName>
        <fullName evidence="4">Glycosyl transferase group 1</fullName>
    </submittedName>
</protein>
<keyword evidence="1 4" id="KW-0808">Transferase</keyword>
<dbReference type="GO" id="GO:0016757">
    <property type="term" value="F:glycosyltransferase activity"/>
    <property type="evidence" value="ECO:0007669"/>
    <property type="project" value="InterPro"/>
</dbReference>
<dbReference type="EMBL" id="LBXW01000020">
    <property type="protein sequence ID" value="KKR38359.1"/>
    <property type="molecule type" value="Genomic_DNA"/>
</dbReference>
<organism evidence="4 5">
    <name type="scientific">Candidatus Woesebacteria bacterium GW2011_GWB1_40_101</name>
    <dbReference type="NCBI Taxonomy" id="1618575"/>
    <lineage>
        <taxon>Bacteria</taxon>
        <taxon>Candidatus Woeseibacteriota</taxon>
    </lineage>
</organism>
<dbReference type="PANTHER" id="PTHR46401">
    <property type="entry name" value="GLYCOSYLTRANSFERASE WBBK-RELATED"/>
    <property type="match status" value="1"/>
</dbReference>
<sequence length="358" mass="39839">MKIAIDISQVIYGTGVSRYTENLVKALLSIDKDNEYILFGGSLRRISNFQLPISNFRGNFKSKIFPIPPRLADVVWNRLHLFPIDYLIGKIDVFHSSDWTQPPSSAFKVTTVHDLSPIKFPKETPQVVVSAHTARLEWVKKEVDRIIVPSDSTKEDLVSLGFEGEKIRVISEAPSGNFKKQDEGKIADLKKKLNIHGKYLLGVGVSERKNTKRAVAAFERVRPGEDLTLVLVGRFQSWVEGTRGVRALGHIDEETLITLYSGAQALVYPSLYEGFGLPILEAFACECPVVTSNVSSMPQVAGGSAVLVDPLDVNSIAEGIKGALKDRKRLISKGLRRVKEFSWEKTARDTLRVYKEAS</sequence>
<dbReference type="InterPro" id="IPR001296">
    <property type="entry name" value="Glyco_trans_1"/>
</dbReference>
<dbReference type="PANTHER" id="PTHR46401:SF2">
    <property type="entry name" value="GLYCOSYLTRANSFERASE WBBK-RELATED"/>
    <property type="match status" value="1"/>
</dbReference>